<keyword evidence="3" id="KW-1185">Reference proteome</keyword>
<feature type="region of interest" description="Disordered" evidence="1">
    <location>
        <begin position="336"/>
        <end position="355"/>
    </location>
</feature>
<sequence>MSARQRFVGKSSASPADAEKSSSKTNENSEVGESTSNKTIDLSKAPEGSTFTSGIEKPLNLASITRPKNRAVRPNGFNTQQQQKKPRTTLVDRVKDSTEGTISRVQSPRPQPLSPRRWENTNGIPQSPFAGPGSASRNVDLSTLSPRSLQMKAIGAGSFRDSHIPRLSDPGFGSRHAQHSIDSALADERSYMNEVPRQGVAKPPIGPGSTGFASPTSSPQEMILDEHSGAYTKDVYQGNNNDIEKGGSSHSLRRMVKRIEHQDVDIEIIEGGPAKRPRLMENGMIPGNLNNIQGTYPMQAPGQRHISPTQAQDLQQYTSPGHTQGYTSTTLPIQITSLPHEPPAYSQHEQQNHAHQDYPQFTAKQRTAHEQALFKLLGTDLEECLTSNAATYEAEKRRWTESTLEEWREGSTELGEDFNKIVTFVKDHMTSKLALFANLDEKINEHRKTLGERDKQLKDLRNKLVSDSGLVLGGQGSGGL</sequence>
<evidence type="ECO:0000256" key="1">
    <source>
        <dbReference type="SAM" id="MobiDB-lite"/>
    </source>
</evidence>
<feature type="compositionally biased region" description="Polar residues" evidence="1">
    <location>
        <begin position="31"/>
        <end position="40"/>
    </location>
</feature>
<evidence type="ECO:0000313" key="3">
    <source>
        <dbReference type="Proteomes" id="UP000053477"/>
    </source>
</evidence>
<name>A0A0H2RI98_9AGAM</name>
<evidence type="ECO:0008006" key="4">
    <source>
        <dbReference type="Google" id="ProtNLM"/>
    </source>
</evidence>
<feature type="region of interest" description="Disordered" evidence="1">
    <location>
        <begin position="1"/>
        <end position="140"/>
    </location>
</feature>
<feature type="region of interest" description="Disordered" evidence="1">
    <location>
        <begin position="199"/>
        <end position="220"/>
    </location>
</feature>
<accession>A0A0H2RI98</accession>
<proteinExistence type="predicted"/>
<organism evidence="2 3">
    <name type="scientific">Schizopora paradoxa</name>
    <dbReference type="NCBI Taxonomy" id="27342"/>
    <lineage>
        <taxon>Eukaryota</taxon>
        <taxon>Fungi</taxon>
        <taxon>Dikarya</taxon>
        <taxon>Basidiomycota</taxon>
        <taxon>Agaricomycotina</taxon>
        <taxon>Agaricomycetes</taxon>
        <taxon>Hymenochaetales</taxon>
        <taxon>Schizoporaceae</taxon>
        <taxon>Schizopora</taxon>
    </lineage>
</organism>
<evidence type="ECO:0000313" key="2">
    <source>
        <dbReference type="EMBL" id="KLO11544.1"/>
    </source>
</evidence>
<gene>
    <name evidence="2" type="ORF">SCHPADRAFT_998794</name>
</gene>
<dbReference type="Proteomes" id="UP000053477">
    <property type="component" value="Unassembled WGS sequence"/>
</dbReference>
<dbReference type="InParanoid" id="A0A0H2RI98"/>
<dbReference type="EMBL" id="KQ085997">
    <property type="protein sequence ID" value="KLO11544.1"/>
    <property type="molecule type" value="Genomic_DNA"/>
</dbReference>
<feature type="compositionally biased region" description="Polar residues" evidence="1">
    <location>
        <begin position="211"/>
        <end position="220"/>
    </location>
</feature>
<protein>
    <recommendedName>
        <fullName evidence="4">Extracellular mutant protein 11 C-terminal domain-containing protein</fullName>
    </recommendedName>
</protein>
<reference evidence="2 3" key="1">
    <citation type="submission" date="2015-04" db="EMBL/GenBank/DDBJ databases">
        <title>Complete genome sequence of Schizopora paradoxa KUC8140, a cosmopolitan wood degrader in East Asia.</title>
        <authorList>
            <consortium name="DOE Joint Genome Institute"/>
            <person name="Min B."/>
            <person name="Park H."/>
            <person name="Jang Y."/>
            <person name="Kim J.-J."/>
            <person name="Kim K.H."/>
            <person name="Pangilinan J."/>
            <person name="Lipzen A."/>
            <person name="Riley R."/>
            <person name="Grigoriev I.V."/>
            <person name="Spatafora J.W."/>
            <person name="Choi I.-G."/>
        </authorList>
    </citation>
    <scope>NUCLEOTIDE SEQUENCE [LARGE SCALE GENOMIC DNA]</scope>
    <source>
        <strain evidence="2 3">KUC8140</strain>
    </source>
</reference>
<dbReference type="OrthoDB" id="3261714at2759"/>
<dbReference type="AlphaFoldDB" id="A0A0H2RI98"/>